<dbReference type="EMBL" id="CAJNOG010000708">
    <property type="protein sequence ID" value="CAF1341026.1"/>
    <property type="molecule type" value="Genomic_DNA"/>
</dbReference>
<evidence type="ECO:0000313" key="7">
    <source>
        <dbReference type="Proteomes" id="UP000663844"/>
    </source>
</evidence>
<feature type="compositionally biased region" description="Polar residues" evidence="2">
    <location>
        <begin position="896"/>
        <end position="905"/>
    </location>
</feature>
<feature type="region of interest" description="Disordered" evidence="2">
    <location>
        <begin position="521"/>
        <end position="651"/>
    </location>
</feature>
<dbReference type="Proteomes" id="UP000663891">
    <property type="component" value="Unassembled WGS sequence"/>
</dbReference>
<keyword evidence="1" id="KW-0175">Coiled coil</keyword>
<feature type="compositionally biased region" description="Acidic residues" evidence="2">
    <location>
        <begin position="561"/>
        <end position="580"/>
    </location>
</feature>
<accession>A0A818MSC2</accession>
<dbReference type="Proteomes" id="UP000663881">
    <property type="component" value="Unassembled WGS sequence"/>
</dbReference>
<feature type="region of interest" description="Disordered" evidence="2">
    <location>
        <begin position="400"/>
        <end position="419"/>
    </location>
</feature>
<dbReference type="PANTHER" id="PTHR15572">
    <property type="entry name" value="GLIOMA TUMOR SUPPRESSOR CANDIDATE REGION GENE 1"/>
    <property type="match status" value="1"/>
</dbReference>
<dbReference type="OrthoDB" id="10050355at2759"/>
<feature type="compositionally biased region" description="Low complexity" evidence="2">
    <location>
        <begin position="526"/>
        <end position="537"/>
    </location>
</feature>
<dbReference type="EMBL" id="CAJOAZ010000258">
    <property type="protein sequence ID" value="CAF3594235.1"/>
    <property type="molecule type" value="Genomic_DNA"/>
</dbReference>
<protein>
    <submittedName>
        <fullName evidence="5">Uncharacterized protein</fullName>
    </submittedName>
</protein>
<feature type="compositionally biased region" description="Polar residues" evidence="2">
    <location>
        <begin position="877"/>
        <end position="886"/>
    </location>
</feature>
<evidence type="ECO:0000256" key="2">
    <source>
        <dbReference type="SAM" id="MobiDB-lite"/>
    </source>
</evidence>
<proteinExistence type="predicted"/>
<feature type="compositionally biased region" description="Basic and acidic residues" evidence="2">
    <location>
        <begin position="581"/>
        <end position="592"/>
    </location>
</feature>
<dbReference type="GO" id="GO:0016514">
    <property type="term" value="C:SWI/SNF complex"/>
    <property type="evidence" value="ECO:0007669"/>
    <property type="project" value="TreeGrafter"/>
</dbReference>
<feature type="compositionally biased region" description="Acidic residues" evidence="2">
    <location>
        <begin position="8"/>
        <end position="24"/>
    </location>
</feature>
<dbReference type="InterPro" id="IPR052438">
    <property type="entry name" value="Chromatin_remod/trans_coact"/>
</dbReference>
<dbReference type="EMBL" id="CAJOAY010000351">
    <property type="protein sequence ID" value="CAF3640287.1"/>
    <property type="molecule type" value="Genomic_DNA"/>
</dbReference>
<feature type="compositionally biased region" description="Pro residues" evidence="2">
    <location>
        <begin position="634"/>
        <end position="651"/>
    </location>
</feature>
<name>A0A818MSC2_9BILA</name>
<dbReference type="PANTHER" id="PTHR15572:SF0">
    <property type="entry name" value="GLUTAMINE-RICH PROTEIN-RELATED"/>
    <property type="match status" value="1"/>
</dbReference>
<dbReference type="GO" id="GO:0045893">
    <property type="term" value="P:positive regulation of DNA-templated transcription"/>
    <property type="evidence" value="ECO:0007669"/>
    <property type="project" value="TreeGrafter"/>
</dbReference>
<dbReference type="Proteomes" id="UP000663845">
    <property type="component" value="Unassembled WGS sequence"/>
</dbReference>
<gene>
    <name evidence="4" type="ORF">JYZ213_LOCUS34495</name>
    <name evidence="6" type="ORF">OKA104_LOCUS8611</name>
    <name evidence="5" type="ORF">OXD698_LOCUS6075</name>
    <name evidence="3" type="ORF">VCS650_LOCUS31467</name>
</gene>
<comment type="caution">
    <text evidence="5">The sequence shown here is derived from an EMBL/GenBank/DDBJ whole genome shotgun (WGS) entry which is preliminary data.</text>
</comment>
<feature type="region of interest" description="Disordered" evidence="2">
    <location>
        <begin position="874"/>
        <end position="966"/>
    </location>
</feature>
<evidence type="ECO:0000256" key="1">
    <source>
        <dbReference type="SAM" id="Coils"/>
    </source>
</evidence>
<evidence type="ECO:0000313" key="3">
    <source>
        <dbReference type="EMBL" id="CAF1308689.1"/>
    </source>
</evidence>
<organism evidence="5 7">
    <name type="scientific">Adineta steineri</name>
    <dbReference type="NCBI Taxonomy" id="433720"/>
    <lineage>
        <taxon>Eukaryota</taxon>
        <taxon>Metazoa</taxon>
        <taxon>Spiralia</taxon>
        <taxon>Gnathifera</taxon>
        <taxon>Rotifera</taxon>
        <taxon>Eurotatoria</taxon>
        <taxon>Bdelloidea</taxon>
        <taxon>Adinetida</taxon>
        <taxon>Adinetidae</taxon>
        <taxon>Adineta</taxon>
    </lineage>
</organism>
<feature type="compositionally biased region" description="Polar residues" evidence="2">
    <location>
        <begin position="949"/>
        <end position="966"/>
    </location>
</feature>
<evidence type="ECO:0000313" key="6">
    <source>
        <dbReference type="EMBL" id="CAF3640287.1"/>
    </source>
</evidence>
<feature type="region of interest" description="Disordered" evidence="2">
    <location>
        <begin position="1"/>
        <end position="42"/>
    </location>
</feature>
<dbReference type="AlphaFoldDB" id="A0A818MSC2"/>
<feature type="compositionally biased region" description="Low complexity" evidence="2">
    <location>
        <begin position="598"/>
        <end position="612"/>
    </location>
</feature>
<evidence type="ECO:0000313" key="5">
    <source>
        <dbReference type="EMBL" id="CAF3594235.1"/>
    </source>
</evidence>
<dbReference type="EMBL" id="CAJNON010000539">
    <property type="protein sequence ID" value="CAF1308689.1"/>
    <property type="molecule type" value="Genomic_DNA"/>
</dbReference>
<sequence>MELGNSMDEPDDDDDDDDDAEEEFPPLPSDIDILSHTNTPDPYDNRYYTVNYSYCSSPPLPPPPPPLLPPTSTATMTRIYANARTISSIRSHDTINQPTIGFATQHKKKARAPIAYPFESVYVNMPVSPPLPSPPPPPPPPTPPAIPVNIPDEVLYATLMNTTSLVTSLCSDTEMNHVEYQQVQHKPDDKGHKRIYENIKSRRPPPPPCYSQTNTLRRRMSLCPVIPVDVDISLAQPNINNNDIILSPVEHTYINLECNEDIPPIIPKRTCKSIVNTVQISSSLPSPPIVPPRKEQKQDVRCSSSNLTTTLLETEQQDEDINALETSSNASTVQTVKEREINIGSTNGDKGDLYRTKISATTVENRPSSMNTRQRRTLHSIRRRRLRGSIAVRGSIRGLTNLSTNRQQQPHQQQQQRSNLNITVRHPMITNDRWRRTLRKRRRQRVIQMKLDGNVSHPRMKSVRPVSDHTYNEIKQPILSNNLIRTNGHNGAAGGVLERAMQFNGALRDRVFSWYRGANHNDREQQQQQQQPDQQQQIVEPQAFSTSDNGESDQKDTRTNEDEEEEEEEEGGEEEEEEEEFFTHDTFEDFLLRRRPKSSTSTTPSGSSTVVSHIDPIPQRVPVRTPPKQKINAPRPPPPPPPLPPTPPPTRRIPGLALSLDKTDVDFIHNILQRTRGEHRVWNRITALKEAYIRATSKKHDLPKKPKPIQTQMDEKKKKKAMAMKHSLAATKIRAELEKYDELPASSATIIDEDDYDETCSANDHHKINYHPHHRSVPSLLPTPSTTHRIVNFVTSIKRRAQNNVQQLQKNLHDIRSRVHTESMAMSPNHIGLNRHTSITSRQKQIFKDMSNTPRMHQSRMDITPNENALVRRTNSHRSATSTEHSNAFHRHQLHRTQSNVSQLPQQQQQQQHTHRQQRRITNEKSTVVVDRSASLTNRPPPFERRSSRQIQNGMTPRQQRVKISS</sequence>
<feature type="coiled-coil region" evidence="1">
    <location>
        <begin position="791"/>
        <end position="818"/>
    </location>
</feature>
<reference evidence="5" key="1">
    <citation type="submission" date="2021-02" db="EMBL/GenBank/DDBJ databases">
        <authorList>
            <person name="Nowell W R."/>
        </authorList>
    </citation>
    <scope>NUCLEOTIDE SEQUENCE</scope>
</reference>
<dbReference type="Proteomes" id="UP000663844">
    <property type="component" value="Unassembled WGS sequence"/>
</dbReference>
<evidence type="ECO:0000313" key="4">
    <source>
        <dbReference type="EMBL" id="CAF1341026.1"/>
    </source>
</evidence>
<feature type="compositionally biased region" description="Low complexity" evidence="2">
    <location>
        <begin position="407"/>
        <end position="416"/>
    </location>
</feature>